<dbReference type="HOGENOM" id="CLU_019796_1_1_6"/>
<dbReference type="InterPro" id="IPR058205">
    <property type="entry name" value="D-LDH-like"/>
</dbReference>
<dbReference type="RefSeq" id="WP_015047543.1">
    <property type="nucleotide sequence ID" value="NC_018868.3"/>
</dbReference>
<dbReference type="PROSITE" id="PS00670">
    <property type="entry name" value="D_2_HYDROXYACID_DH_2"/>
    <property type="match status" value="1"/>
</dbReference>
<dbReference type="SUPFAM" id="SSF51735">
    <property type="entry name" value="NAD(P)-binding Rossmann-fold domains"/>
    <property type="match status" value="1"/>
</dbReference>
<keyword evidence="3" id="KW-0520">NAD</keyword>
<dbReference type="InterPro" id="IPR029752">
    <property type="entry name" value="D-isomer_DH_CS1"/>
</dbReference>
<organism evidence="7 8">
    <name type="scientific">Simiduia agarivorans (strain DSM 21679 / JCM 13881 / BCRC 17597 / SA1)</name>
    <dbReference type="NCBI Taxonomy" id="1117647"/>
    <lineage>
        <taxon>Bacteria</taxon>
        <taxon>Pseudomonadati</taxon>
        <taxon>Pseudomonadota</taxon>
        <taxon>Gammaproteobacteria</taxon>
        <taxon>Cellvibrionales</taxon>
        <taxon>Cellvibrionaceae</taxon>
        <taxon>Simiduia</taxon>
    </lineage>
</organism>
<accession>K4KJQ0</accession>
<evidence type="ECO:0000256" key="3">
    <source>
        <dbReference type="ARBA" id="ARBA00023027"/>
    </source>
</evidence>
<dbReference type="InterPro" id="IPR036291">
    <property type="entry name" value="NAD(P)-bd_dom_sf"/>
</dbReference>
<evidence type="ECO:0000313" key="8">
    <source>
        <dbReference type="Proteomes" id="UP000000466"/>
    </source>
</evidence>
<dbReference type="InterPro" id="IPR006139">
    <property type="entry name" value="D-isomer_2_OHA_DH_cat_dom"/>
</dbReference>
<feature type="domain" description="D-isomer specific 2-hydroxyacid dehydrogenase NAD-binding" evidence="6">
    <location>
        <begin position="111"/>
        <end position="298"/>
    </location>
</feature>
<evidence type="ECO:0000259" key="6">
    <source>
        <dbReference type="Pfam" id="PF02826"/>
    </source>
</evidence>
<protein>
    <submittedName>
        <fullName evidence="7">D-lactate dehydrogenase</fullName>
    </submittedName>
</protein>
<sequence length="332" mass="35406">MDITFFSTKKYDRASFNAAIAQYPHINLRYLDCRLDATTAALATGADAVCAFVNDKLDAECIGQLAAVGIRLVLLRCAGFNQVDLAAASAHNLVVARVPAYAPEGVAEHAVGLILALNRKLCKAHARVRENNFSLENLQGFNLHGCTVGVVGTGKIGAAFARIMLGFGCNVLAHDPTPDSALTALGVNYVPLDALCRASRIVSLHCPLTPATRYLIDDAALSAMPAGVMLINTSRGGLVDTRAVIKHLKTGHLGYLGLDVYEEEAGLFFEDESDHILQDDVFARLQTFPNVLITGHQAFLTQEALANIAETSLANAESERQGIDCGNRVSAS</sequence>
<keyword evidence="2 4" id="KW-0560">Oxidoreductase</keyword>
<dbReference type="KEGG" id="saga:M5M_11010"/>
<evidence type="ECO:0000259" key="5">
    <source>
        <dbReference type="Pfam" id="PF00389"/>
    </source>
</evidence>
<reference evidence="7 8" key="1">
    <citation type="journal article" date="2013" name="Genome Announc.">
        <title>Complete genome sequence of Simiduia agarivorans SA1(T), a marine bacterium able to degrade a variety of polysaccharides.</title>
        <authorList>
            <person name="Lin S.Y."/>
            <person name="Shieh W.Y."/>
            <person name="Chen J.S."/>
            <person name="Tang S.L."/>
        </authorList>
    </citation>
    <scope>NUCLEOTIDE SEQUENCE [LARGE SCALE GENOMIC DNA]</scope>
    <source>
        <strain evidence="8">DSM 21679 / JCM 13881 / BCRC 17597 / SA1</strain>
    </source>
</reference>
<dbReference type="PROSITE" id="PS00671">
    <property type="entry name" value="D_2_HYDROXYACID_DH_3"/>
    <property type="match status" value="1"/>
</dbReference>
<gene>
    <name evidence="7" type="ordered locus">M5M_11010</name>
</gene>
<dbReference type="PROSITE" id="PS00065">
    <property type="entry name" value="D_2_HYDROXYACID_DH_1"/>
    <property type="match status" value="1"/>
</dbReference>
<evidence type="ECO:0000256" key="4">
    <source>
        <dbReference type="RuleBase" id="RU003719"/>
    </source>
</evidence>
<name>K4KJQ0_SIMAS</name>
<dbReference type="SUPFAM" id="SSF52283">
    <property type="entry name" value="Formate/glycerate dehydrogenase catalytic domain-like"/>
    <property type="match status" value="1"/>
</dbReference>
<dbReference type="Proteomes" id="UP000000466">
    <property type="component" value="Chromosome"/>
</dbReference>
<dbReference type="STRING" id="1117647.M5M_11010"/>
<feature type="domain" description="D-isomer specific 2-hydroxyacid dehydrogenase catalytic" evidence="5">
    <location>
        <begin position="9"/>
        <end position="329"/>
    </location>
</feature>
<keyword evidence="8" id="KW-1185">Reference proteome</keyword>
<dbReference type="PANTHER" id="PTHR43026">
    <property type="entry name" value="2-HYDROXYACID DEHYDROGENASE HOMOLOG 1-RELATED"/>
    <property type="match status" value="1"/>
</dbReference>
<dbReference type="InterPro" id="IPR006140">
    <property type="entry name" value="D-isomer_DH_NAD-bd"/>
</dbReference>
<dbReference type="EMBL" id="CP003746">
    <property type="protein sequence ID" value="AFU99379.1"/>
    <property type="molecule type" value="Genomic_DNA"/>
</dbReference>
<dbReference type="Gene3D" id="3.40.50.720">
    <property type="entry name" value="NAD(P)-binding Rossmann-like Domain"/>
    <property type="match status" value="2"/>
</dbReference>
<dbReference type="eggNOG" id="COG1052">
    <property type="taxonomic scope" value="Bacteria"/>
</dbReference>
<dbReference type="OrthoDB" id="9805416at2"/>
<dbReference type="AlphaFoldDB" id="K4KJQ0"/>
<dbReference type="GO" id="GO:0008720">
    <property type="term" value="F:D-lactate dehydrogenase (NAD+) activity"/>
    <property type="evidence" value="ECO:0007669"/>
    <property type="project" value="TreeGrafter"/>
</dbReference>
<proteinExistence type="inferred from homology"/>
<evidence type="ECO:0000256" key="1">
    <source>
        <dbReference type="ARBA" id="ARBA00005854"/>
    </source>
</evidence>
<dbReference type="Pfam" id="PF02826">
    <property type="entry name" value="2-Hacid_dh_C"/>
    <property type="match status" value="1"/>
</dbReference>
<evidence type="ECO:0000313" key="7">
    <source>
        <dbReference type="EMBL" id="AFU99379.1"/>
    </source>
</evidence>
<evidence type="ECO:0000256" key="2">
    <source>
        <dbReference type="ARBA" id="ARBA00023002"/>
    </source>
</evidence>
<dbReference type="InterPro" id="IPR029753">
    <property type="entry name" value="D-isomer_DH_CS"/>
</dbReference>
<dbReference type="PANTHER" id="PTHR43026:SF1">
    <property type="entry name" value="2-HYDROXYACID DEHYDROGENASE HOMOLOG 1-RELATED"/>
    <property type="match status" value="1"/>
</dbReference>
<dbReference type="CDD" id="cd12183">
    <property type="entry name" value="LDH_like_2"/>
    <property type="match status" value="1"/>
</dbReference>
<dbReference type="GO" id="GO:0051287">
    <property type="term" value="F:NAD binding"/>
    <property type="evidence" value="ECO:0007669"/>
    <property type="project" value="InterPro"/>
</dbReference>
<dbReference type="Pfam" id="PF00389">
    <property type="entry name" value="2-Hacid_dh"/>
    <property type="match status" value="1"/>
</dbReference>
<comment type="similarity">
    <text evidence="1 4">Belongs to the D-isomer specific 2-hydroxyacid dehydrogenase family.</text>
</comment>